<dbReference type="InterPro" id="IPR003148">
    <property type="entry name" value="RCK_N"/>
</dbReference>
<feature type="domain" description="RCK N-terminal" evidence="1">
    <location>
        <begin position="80"/>
        <end position="136"/>
    </location>
</feature>
<name>A0A0M0KK07_ALKHA</name>
<dbReference type="Gene3D" id="3.40.50.720">
    <property type="entry name" value="NAD(P)-binding Rossmann-like Domain"/>
    <property type="match status" value="1"/>
</dbReference>
<organism evidence="2">
    <name type="scientific">Halalkalibacterium halodurans</name>
    <name type="common">Bacillus halodurans</name>
    <dbReference type="NCBI Taxonomy" id="86665"/>
    <lineage>
        <taxon>Bacteria</taxon>
        <taxon>Bacillati</taxon>
        <taxon>Bacillota</taxon>
        <taxon>Bacilli</taxon>
        <taxon>Bacillales</taxon>
        <taxon>Bacillaceae</taxon>
        <taxon>Halalkalibacterium (ex Joshi et al. 2022)</taxon>
    </lineage>
</organism>
<protein>
    <recommendedName>
        <fullName evidence="1">RCK N-terminal domain-containing protein</fullName>
    </recommendedName>
</protein>
<reference evidence="2" key="1">
    <citation type="submission" date="2015-08" db="EMBL/GenBank/DDBJ databases">
        <title>Complete DNA Sequence of Pseudomonas syringae pv. actinidiae, the Causal Agent of Kiwifruit Canker Disease.</title>
        <authorList>
            <person name="Rikkerink E.H.A."/>
            <person name="Fineran P.C."/>
        </authorList>
    </citation>
    <scope>NUCLEOTIDE SEQUENCE</scope>
    <source>
        <strain evidence="2">DSM 13666</strain>
    </source>
</reference>
<dbReference type="AlphaFoldDB" id="A0A0M0KK07"/>
<dbReference type="InterPro" id="IPR036291">
    <property type="entry name" value="NAD(P)-bd_dom_sf"/>
</dbReference>
<dbReference type="PATRIC" id="fig|136160.3.peg.2340"/>
<dbReference type="EMBL" id="LILD01000001">
    <property type="protein sequence ID" value="KOO39110.1"/>
    <property type="molecule type" value="Genomic_DNA"/>
</dbReference>
<evidence type="ECO:0000313" key="2">
    <source>
        <dbReference type="EMBL" id="KOO39110.1"/>
    </source>
</evidence>
<accession>A0A0M0KK07</accession>
<sequence length="184" mass="20944">MIYLFGISFFAVMIAKWIDFIQKYEELKEDNTMVYQGKNHVVMITWSEKAKLSIMEILNEKKTTDIVVIDKLEEAPIDDDNVYYVKGDPSKVEILDKANVLEAKSVCLFASDYPVDVTAEDGKVLLIASTIKQMAKMKNTDPYIVCEILDEDHINNGHADWVDDYILSHKPFSKLIAATALSEK</sequence>
<dbReference type="SUPFAM" id="SSF51735">
    <property type="entry name" value="NAD(P)-binding Rossmann-fold domains"/>
    <property type="match status" value="1"/>
</dbReference>
<comment type="caution">
    <text evidence="2">The sequence shown here is derived from an EMBL/GenBank/DDBJ whole genome shotgun (WGS) entry which is preliminary data.</text>
</comment>
<evidence type="ECO:0000259" key="1">
    <source>
        <dbReference type="Pfam" id="PF22614"/>
    </source>
</evidence>
<dbReference type="Pfam" id="PF22614">
    <property type="entry name" value="Slo-like_RCK"/>
    <property type="match status" value="1"/>
</dbReference>
<gene>
    <name evidence="2" type="ORF">AMD02_09815</name>
</gene>
<dbReference type="GO" id="GO:0006813">
    <property type="term" value="P:potassium ion transport"/>
    <property type="evidence" value="ECO:0007669"/>
    <property type="project" value="InterPro"/>
</dbReference>
<proteinExistence type="predicted"/>